<evidence type="ECO:0000313" key="2">
    <source>
        <dbReference type="Proteomes" id="UP001238540"/>
    </source>
</evidence>
<sequence>MISTFIKFSALCAVIVLGGCVSTQGLIEDDIYTAKDASFSVTTPFKSDAYANRYMEVQEQYSDRENQVVFTSTAAPMEVYKVFVFKGVETEENLEKIVRDAYYQQFESFYGTPVEPTSVESITISGFKTKQLAFKQEIPATKSVLQDRPELTITHLAYYVESGNSAAYIFVNKPSDGDIFIEGSDSRNRDFVRSFKLN</sequence>
<dbReference type="PROSITE" id="PS51257">
    <property type="entry name" value="PROKAR_LIPOPROTEIN"/>
    <property type="match status" value="1"/>
</dbReference>
<protein>
    <recommendedName>
        <fullName evidence="3">DUF1795 domain-containing protein</fullName>
    </recommendedName>
</protein>
<proteinExistence type="predicted"/>
<evidence type="ECO:0008006" key="3">
    <source>
        <dbReference type="Google" id="ProtNLM"/>
    </source>
</evidence>
<name>A0ABT8BWV3_9VIBR</name>
<evidence type="ECO:0000313" key="1">
    <source>
        <dbReference type="EMBL" id="MDN3611292.1"/>
    </source>
</evidence>
<dbReference type="EMBL" id="JAUFQC010000027">
    <property type="protein sequence ID" value="MDN3611292.1"/>
    <property type="molecule type" value="Genomic_DNA"/>
</dbReference>
<organism evidence="1 2">
    <name type="scientific">Vibrio ostreicida</name>
    <dbReference type="NCBI Taxonomy" id="526588"/>
    <lineage>
        <taxon>Bacteria</taxon>
        <taxon>Pseudomonadati</taxon>
        <taxon>Pseudomonadota</taxon>
        <taxon>Gammaproteobacteria</taxon>
        <taxon>Vibrionales</taxon>
        <taxon>Vibrionaceae</taxon>
        <taxon>Vibrio</taxon>
    </lineage>
</organism>
<keyword evidence="2" id="KW-1185">Reference proteome</keyword>
<gene>
    <name evidence="1" type="ORF">QWZ16_16950</name>
</gene>
<dbReference type="RefSeq" id="WP_170882806.1">
    <property type="nucleotide sequence ID" value="NZ_JABEYA020000006.1"/>
</dbReference>
<reference evidence="2" key="1">
    <citation type="journal article" date="2019" name="Int. J. Syst. Evol. Microbiol.">
        <title>The Global Catalogue of Microorganisms (GCM) 10K type strain sequencing project: providing services to taxonomists for standard genome sequencing and annotation.</title>
        <authorList>
            <consortium name="The Broad Institute Genomics Platform"/>
            <consortium name="The Broad Institute Genome Sequencing Center for Infectious Disease"/>
            <person name="Wu L."/>
            <person name="Ma J."/>
        </authorList>
    </citation>
    <scope>NUCLEOTIDE SEQUENCE [LARGE SCALE GENOMIC DNA]</scope>
    <source>
        <strain evidence="2">CECT 7398</strain>
    </source>
</reference>
<accession>A0ABT8BWV3</accession>
<dbReference type="Proteomes" id="UP001238540">
    <property type="component" value="Unassembled WGS sequence"/>
</dbReference>
<comment type="caution">
    <text evidence="1">The sequence shown here is derived from an EMBL/GenBank/DDBJ whole genome shotgun (WGS) entry which is preliminary data.</text>
</comment>